<sequence length="194" mass="21699">TSMPEITNLVKVKEGESVPLHCSFTFTQNYEHKNFVVYWIKTSGKNSTCVYSYDFEWNSIKRGHHCDVHGHLLDRLSNQTIEPYTHNITIRAAMESDSGQYLCAIHVNTNNNGGNWKVISNITVSLHKAKTPDLETNKWASGSENSIAGNKSVDDPLIPLYITLPILLCLLVASVVAFMKRTAITSPGNQLVNY</sequence>
<evidence type="ECO:0000256" key="1">
    <source>
        <dbReference type="SAM" id="Phobius"/>
    </source>
</evidence>
<reference evidence="3" key="1">
    <citation type="submission" date="2023-03" db="EMBL/GenBank/DDBJ databases">
        <title>Electrophorus voltai genome.</title>
        <authorList>
            <person name="Bian C."/>
        </authorList>
    </citation>
    <scope>NUCLEOTIDE SEQUENCE</scope>
    <source>
        <strain evidence="3">CB-2022</strain>
        <tissue evidence="3">Muscle</tissue>
    </source>
</reference>
<dbReference type="PROSITE" id="PS50835">
    <property type="entry name" value="IG_LIKE"/>
    <property type="match status" value="1"/>
</dbReference>
<feature type="non-terminal residue" evidence="3">
    <location>
        <position position="1"/>
    </location>
</feature>
<name>A0AAD9E2T8_9TELE</name>
<dbReference type="SUPFAM" id="SSF48726">
    <property type="entry name" value="Immunoglobulin"/>
    <property type="match status" value="1"/>
</dbReference>
<dbReference type="InterPro" id="IPR036179">
    <property type="entry name" value="Ig-like_dom_sf"/>
</dbReference>
<keyword evidence="4" id="KW-1185">Reference proteome</keyword>
<feature type="domain" description="Ig-like" evidence="2">
    <location>
        <begin position="4"/>
        <end position="120"/>
    </location>
</feature>
<dbReference type="InterPro" id="IPR007110">
    <property type="entry name" value="Ig-like_dom"/>
</dbReference>
<protein>
    <recommendedName>
        <fullName evidence="2">Ig-like domain-containing protein</fullName>
    </recommendedName>
</protein>
<dbReference type="InterPro" id="IPR003599">
    <property type="entry name" value="Ig_sub"/>
</dbReference>
<evidence type="ECO:0000313" key="3">
    <source>
        <dbReference type="EMBL" id="KAK1802279.1"/>
    </source>
</evidence>
<proteinExistence type="predicted"/>
<feature type="transmembrane region" description="Helical" evidence="1">
    <location>
        <begin position="158"/>
        <end position="179"/>
    </location>
</feature>
<evidence type="ECO:0000259" key="2">
    <source>
        <dbReference type="PROSITE" id="PS50835"/>
    </source>
</evidence>
<dbReference type="InterPro" id="IPR013106">
    <property type="entry name" value="Ig_V-set"/>
</dbReference>
<gene>
    <name evidence="3" type="ORF">P4O66_021947</name>
</gene>
<dbReference type="SMART" id="SM00409">
    <property type="entry name" value="IG"/>
    <property type="match status" value="1"/>
</dbReference>
<keyword evidence="1" id="KW-1133">Transmembrane helix</keyword>
<dbReference type="Proteomes" id="UP001239994">
    <property type="component" value="Unassembled WGS sequence"/>
</dbReference>
<dbReference type="InterPro" id="IPR013783">
    <property type="entry name" value="Ig-like_fold"/>
</dbReference>
<dbReference type="Pfam" id="PF07686">
    <property type="entry name" value="V-set"/>
    <property type="match status" value="1"/>
</dbReference>
<keyword evidence="1" id="KW-0472">Membrane</keyword>
<comment type="caution">
    <text evidence="3">The sequence shown here is derived from an EMBL/GenBank/DDBJ whole genome shotgun (WGS) entry which is preliminary data.</text>
</comment>
<evidence type="ECO:0000313" key="4">
    <source>
        <dbReference type="Proteomes" id="UP001239994"/>
    </source>
</evidence>
<dbReference type="Gene3D" id="2.60.40.10">
    <property type="entry name" value="Immunoglobulins"/>
    <property type="match status" value="1"/>
</dbReference>
<organism evidence="3 4">
    <name type="scientific">Electrophorus voltai</name>
    <dbReference type="NCBI Taxonomy" id="2609070"/>
    <lineage>
        <taxon>Eukaryota</taxon>
        <taxon>Metazoa</taxon>
        <taxon>Chordata</taxon>
        <taxon>Craniata</taxon>
        <taxon>Vertebrata</taxon>
        <taxon>Euteleostomi</taxon>
        <taxon>Actinopterygii</taxon>
        <taxon>Neopterygii</taxon>
        <taxon>Teleostei</taxon>
        <taxon>Ostariophysi</taxon>
        <taxon>Gymnotiformes</taxon>
        <taxon>Gymnotoidei</taxon>
        <taxon>Gymnotidae</taxon>
        <taxon>Electrophorus</taxon>
    </lineage>
</organism>
<keyword evidence="1" id="KW-0812">Transmembrane</keyword>
<dbReference type="AlphaFoldDB" id="A0AAD9E2T8"/>
<dbReference type="EMBL" id="JAROKS010000007">
    <property type="protein sequence ID" value="KAK1802279.1"/>
    <property type="molecule type" value="Genomic_DNA"/>
</dbReference>
<accession>A0AAD9E2T8</accession>